<gene>
    <name evidence="1" type="ORF">I4Q42_08110</name>
</gene>
<comment type="caution">
    <text evidence="1">The sequence shown here is derived from an EMBL/GenBank/DDBJ whole genome shotgun (WGS) entry which is preliminary data.</text>
</comment>
<reference evidence="1 2" key="1">
    <citation type="submission" date="2020-11" db="EMBL/GenBank/DDBJ databases">
        <title>genome sequence of strain KACC 18849.</title>
        <authorList>
            <person name="Gao J."/>
            <person name="Zhang X."/>
        </authorList>
    </citation>
    <scope>NUCLEOTIDE SEQUENCE [LARGE SCALE GENOMIC DNA]</scope>
    <source>
        <strain evidence="1 2">KACC 18849</strain>
    </source>
</reference>
<dbReference type="Proteomes" id="UP000639859">
    <property type="component" value="Unassembled WGS sequence"/>
</dbReference>
<name>A0ABS0SVF7_9CAUL</name>
<dbReference type="RefSeq" id="WP_198575562.1">
    <property type="nucleotide sequence ID" value="NZ_JADWOX010000004.1"/>
</dbReference>
<evidence type="ECO:0008006" key="3">
    <source>
        <dbReference type="Google" id="ProtNLM"/>
    </source>
</evidence>
<sequence>MTERYDNPELVDAITSAVPLASDEPVILGRDGVDRFVVMSARRFARLSELAPDPRRAVSLDTMSVEDAAEILAVIKEQGLG</sequence>
<evidence type="ECO:0000313" key="1">
    <source>
        <dbReference type="EMBL" id="MBI1683627.1"/>
    </source>
</evidence>
<dbReference type="EMBL" id="JADWOX010000004">
    <property type="protein sequence ID" value="MBI1683627.1"/>
    <property type="molecule type" value="Genomic_DNA"/>
</dbReference>
<proteinExistence type="predicted"/>
<organism evidence="1 2">
    <name type="scientific">Caulobacter hibisci</name>
    <dbReference type="NCBI Taxonomy" id="2035993"/>
    <lineage>
        <taxon>Bacteria</taxon>
        <taxon>Pseudomonadati</taxon>
        <taxon>Pseudomonadota</taxon>
        <taxon>Alphaproteobacteria</taxon>
        <taxon>Caulobacterales</taxon>
        <taxon>Caulobacteraceae</taxon>
        <taxon>Caulobacter</taxon>
    </lineage>
</organism>
<accession>A0ABS0SVF7</accession>
<protein>
    <recommendedName>
        <fullName evidence="3">Prevent-host-death protein</fullName>
    </recommendedName>
</protein>
<evidence type="ECO:0000313" key="2">
    <source>
        <dbReference type="Proteomes" id="UP000639859"/>
    </source>
</evidence>
<keyword evidence="2" id="KW-1185">Reference proteome</keyword>